<feature type="chain" id="PRO_5028220523" evidence="10">
    <location>
        <begin position="21"/>
        <end position="502"/>
    </location>
</feature>
<evidence type="ECO:0000256" key="3">
    <source>
        <dbReference type="ARBA" id="ARBA00022617"/>
    </source>
</evidence>
<dbReference type="Pfam" id="PF00067">
    <property type="entry name" value="p450"/>
    <property type="match status" value="1"/>
</dbReference>
<dbReference type="PRINTS" id="PR00463">
    <property type="entry name" value="EP450I"/>
</dbReference>
<dbReference type="CDD" id="cd11072">
    <property type="entry name" value="CYP71-like"/>
    <property type="match status" value="1"/>
</dbReference>
<keyword evidence="4 8" id="KW-0479">Metal-binding</keyword>
<dbReference type="Gene3D" id="1.10.630.10">
    <property type="entry name" value="Cytochrome P450"/>
    <property type="match status" value="1"/>
</dbReference>
<protein>
    <submittedName>
        <fullName evidence="12">Tabersonine 16-hydroxylase 2</fullName>
    </submittedName>
</protein>
<dbReference type="InterPro" id="IPR001128">
    <property type="entry name" value="Cyt_P450"/>
</dbReference>
<evidence type="ECO:0000256" key="6">
    <source>
        <dbReference type="ARBA" id="ARBA00023004"/>
    </source>
</evidence>
<reference evidence="12" key="2">
    <citation type="submission" date="2025-08" db="UniProtKB">
        <authorList>
            <consortium name="RefSeq"/>
        </authorList>
    </citation>
    <scope>IDENTIFICATION</scope>
    <source>
        <tissue evidence="12">Leaves</tissue>
    </source>
</reference>
<keyword evidence="3 8" id="KW-0349">Heme</keyword>
<evidence type="ECO:0000256" key="8">
    <source>
        <dbReference type="PIRSR" id="PIRSR602401-1"/>
    </source>
</evidence>
<keyword evidence="10" id="KW-0732">Signal</keyword>
<dbReference type="SUPFAM" id="SSF48264">
    <property type="entry name" value="Cytochrome P450"/>
    <property type="match status" value="1"/>
</dbReference>
<evidence type="ECO:0000256" key="1">
    <source>
        <dbReference type="ARBA" id="ARBA00001971"/>
    </source>
</evidence>
<evidence type="ECO:0000256" key="7">
    <source>
        <dbReference type="ARBA" id="ARBA00023033"/>
    </source>
</evidence>
<evidence type="ECO:0000256" key="5">
    <source>
        <dbReference type="ARBA" id="ARBA00023002"/>
    </source>
</evidence>
<proteinExistence type="inferred from homology"/>
<dbReference type="FunFam" id="1.10.630.10:FF:000008">
    <property type="entry name" value="Cytochrome P450 71D8"/>
    <property type="match status" value="1"/>
</dbReference>
<dbReference type="InterPro" id="IPR002401">
    <property type="entry name" value="Cyt_P450_E_grp-I"/>
</dbReference>
<dbReference type="PANTHER" id="PTHR47955:SF8">
    <property type="entry name" value="CYTOCHROME P450 71D11-LIKE"/>
    <property type="match status" value="1"/>
</dbReference>
<dbReference type="AlphaFoldDB" id="A0A6P6S5U0"/>
<keyword evidence="7 9" id="KW-0503">Monooxygenase</keyword>
<evidence type="ECO:0000256" key="10">
    <source>
        <dbReference type="SAM" id="SignalP"/>
    </source>
</evidence>
<dbReference type="InterPro" id="IPR017972">
    <property type="entry name" value="Cyt_P450_CS"/>
</dbReference>
<evidence type="ECO:0000256" key="9">
    <source>
        <dbReference type="RuleBase" id="RU000461"/>
    </source>
</evidence>
<feature type="signal peptide" evidence="10">
    <location>
        <begin position="1"/>
        <end position="20"/>
    </location>
</feature>
<reference evidence="11" key="1">
    <citation type="journal article" date="2025" name="Foods">
        <title>Unveiling the Microbial Signatures of Arabica Coffee Cherries: Insights into Ripeness Specific Diversity, Functional Traits, and Implications for Quality and Safety.</title>
        <authorList>
            <consortium name="RefSeq"/>
            <person name="Tenea G.N."/>
            <person name="Cifuentes V."/>
            <person name="Reyes P."/>
            <person name="Cevallos-Vallejos M."/>
        </authorList>
    </citation>
    <scope>NUCLEOTIDE SEQUENCE [LARGE SCALE GENOMIC DNA]</scope>
</reference>
<dbReference type="RefSeq" id="XP_027061495.1">
    <property type="nucleotide sequence ID" value="XM_027205694.2"/>
</dbReference>
<dbReference type="GeneID" id="113688064"/>
<evidence type="ECO:0000256" key="4">
    <source>
        <dbReference type="ARBA" id="ARBA00022723"/>
    </source>
</evidence>
<dbReference type="InterPro" id="IPR036396">
    <property type="entry name" value="Cyt_P450_sf"/>
</dbReference>
<dbReference type="PROSITE" id="PS00086">
    <property type="entry name" value="CYTOCHROME_P450"/>
    <property type="match status" value="1"/>
</dbReference>
<dbReference type="GO" id="GO:0005506">
    <property type="term" value="F:iron ion binding"/>
    <property type="evidence" value="ECO:0007669"/>
    <property type="project" value="InterPro"/>
</dbReference>
<dbReference type="GO" id="GO:0016705">
    <property type="term" value="F:oxidoreductase activity, acting on paired donors, with incorporation or reduction of molecular oxygen"/>
    <property type="evidence" value="ECO:0007669"/>
    <property type="project" value="InterPro"/>
</dbReference>
<dbReference type="GO" id="GO:0020037">
    <property type="term" value="F:heme binding"/>
    <property type="evidence" value="ECO:0007669"/>
    <property type="project" value="InterPro"/>
</dbReference>
<comment type="similarity">
    <text evidence="2 9">Belongs to the cytochrome P450 family.</text>
</comment>
<comment type="cofactor">
    <cofactor evidence="1 8">
        <name>heme</name>
        <dbReference type="ChEBI" id="CHEBI:30413"/>
    </cofactor>
</comment>
<accession>A0A6P6S5U0</accession>
<name>A0A6P6S5U0_COFAR</name>
<keyword evidence="5 9" id="KW-0560">Oxidoreductase</keyword>
<gene>
    <name evidence="12" type="primary">LOC113688064</name>
</gene>
<keyword evidence="6 8" id="KW-0408">Iron</keyword>
<evidence type="ECO:0000256" key="2">
    <source>
        <dbReference type="ARBA" id="ARBA00010617"/>
    </source>
</evidence>
<dbReference type="PANTHER" id="PTHR47955">
    <property type="entry name" value="CYTOCHROME P450 FAMILY 71 PROTEIN"/>
    <property type="match status" value="1"/>
</dbReference>
<sequence length="502" mass="56877">MEHFFFFCGFLLFIIMVAKSLMKSKPAKLPPGPRKLPIIGNIHQLLGSQSHRILADLAKKYGPLMHLQVGEVSTIVISSAEVAEEVLKKHDIIFASRAFLLSPRILFYDCTDVGFCPYGEYWRQLRKICAIELLSSQRTQTFRSIREAEVLNMIKAISKEEGLAVDFGKKISTMTYSVTALAAFGKRSKYHDDFMSAMEDVVKLMAGFCLPDMYPSVKILETITGMRQKLERLHKRVDQILENILIRHRVRKAESEYGSGEEKEDLVDVLLKVQKSGEFGIPLTDDNVKAVIFDVFGGGGETSSTTTVWAMAEMIKNPAVMKKAQAEVRAIYGKRGTVDESQLHELKYLHAVIKETLRLHPPASLIPPRECGEQCEIFGYEIPAKSRVYVNLWAIGRDPGYWTEPEKFIPERFLDSKIDFKGSNFNYIPFGAGRRICPGMSFALPMMELPLAQSLFHFDWKLPGALENEELDMTDIFGLTVGRKHDLFLVPTSYHPSSKYQQ</sequence>
<evidence type="ECO:0000313" key="12">
    <source>
        <dbReference type="RefSeq" id="XP_027061495.1"/>
    </source>
</evidence>
<feature type="binding site" description="axial binding residue" evidence="8">
    <location>
        <position position="437"/>
    </location>
    <ligand>
        <name>heme</name>
        <dbReference type="ChEBI" id="CHEBI:30413"/>
    </ligand>
    <ligandPart>
        <name>Fe</name>
        <dbReference type="ChEBI" id="CHEBI:18248"/>
    </ligandPart>
</feature>
<dbReference type="Proteomes" id="UP001652660">
    <property type="component" value="Chromosome 5e"/>
</dbReference>
<dbReference type="PRINTS" id="PR00385">
    <property type="entry name" value="P450"/>
</dbReference>
<dbReference type="OrthoDB" id="2789670at2759"/>
<evidence type="ECO:0000313" key="11">
    <source>
        <dbReference type="Proteomes" id="UP001652660"/>
    </source>
</evidence>
<keyword evidence="11" id="KW-1185">Reference proteome</keyword>
<organism evidence="11 12">
    <name type="scientific">Coffea arabica</name>
    <name type="common">Arabian coffee</name>
    <dbReference type="NCBI Taxonomy" id="13443"/>
    <lineage>
        <taxon>Eukaryota</taxon>
        <taxon>Viridiplantae</taxon>
        <taxon>Streptophyta</taxon>
        <taxon>Embryophyta</taxon>
        <taxon>Tracheophyta</taxon>
        <taxon>Spermatophyta</taxon>
        <taxon>Magnoliopsida</taxon>
        <taxon>eudicotyledons</taxon>
        <taxon>Gunneridae</taxon>
        <taxon>Pentapetalae</taxon>
        <taxon>asterids</taxon>
        <taxon>lamiids</taxon>
        <taxon>Gentianales</taxon>
        <taxon>Rubiaceae</taxon>
        <taxon>Ixoroideae</taxon>
        <taxon>Gardenieae complex</taxon>
        <taxon>Bertiereae - Coffeeae clade</taxon>
        <taxon>Coffeeae</taxon>
        <taxon>Coffea</taxon>
    </lineage>
</organism>
<dbReference type="GO" id="GO:0004497">
    <property type="term" value="F:monooxygenase activity"/>
    <property type="evidence" value="ECO:0007669"/>
    <property type="project" value="UniProtKB-KW"/>
</dbReference>